<dbReference type="EMBL" id="KB007805">
    <property type="protein sequence ID" value="ELR25378.1"/>
    <property type="molecule type" value="Genomic_DNA"/>
</dbReference>
<sequence>MSTLGVRQPESSAPYSARPSTAEYNALTEAAKQSVYLRDICDDLGLTSSRPTIVYNDNQAALKIANSNPGEHHPRSKHYAVKLAYLRELIANGHVELRHHPSRDMPADALTKASGRTRVIEQLKLLGMFDSPVSIKGRVEERT</sequence>
<organism evidence="1 2">
    <name type="scientific">Acanthamoeba castellanii (strain ATCC 30010 / Neff)</name>
    <dbReference type="NCBI Taxonomy" id="1257118"/>
    <lineage>
        <taxon>Eukaryota</taxon>
        <taxon>Amoebozoa</taxon>
        <taxon>Discosea</taxon>
        <taxon>Longamoebia</taxon>
        <taxon>Centramoebida</taxon>
        <taxon>Acanthamoebidae</taxon>
        <taxon>Acanthamoeba</taxon>
    </lineage>
</organism>
<dbReference type="STRING" id="1257118.L8HL30"/>
<dbReference type="GeneID" id="14926429"/>
<dbReference type="AlphaFoldDB" id="L8HL30"/>
<evidence type="ECO:0000313" key="2">
    <source>
        <dbReference type="Proteomes" id="UP000011083"/>
    </source>
</evidence>
<dbReference type="RefSeq" id="XP_004368133.1">
    <property type="nucleotide sequence ID" value="XM_004368076.1"/>
</dbReference>
<accession>L8HL30</accession>
<evidence type="ECO:0000313" key="1">
    <source>
        <dbReference type="EMBL" id="ELR25378.1"/>
    </source>
</evidence>
<keyword evidence="2" id="KW-1185">Reference proteome</keyword>
<protein>
    <submittedName>
        <fullName evidence="1">Polyprotein</fullName>
    </submittedName>
</protein>
<gene>
    <name evidence="1" type="ORF">ACA1_292170</name>
</gene>
<dbReference type="Proteomes" id="UP000011083">
    <property type="component" value="Unassembled WGS sequence"/>
</dbReference>
<dbReference type="OMA" id="KNPMYHA"/>
<name>L8HL30_ACACF</name>
<dbReference type="VEuPathDB" id="AmoebaDB:ACA1_292170"/>
<dbReference type="CDD" id="cd09272">
    <property type="entry name" value="RNase_HI_RT_Ty1"/>
    <property type="match status" value="1"/>
</dbReference>
<proteinExistence type="predicted"/>
<dbReference type="KEGG" id="acan:ACA1_292170"/>
<dbReference type="OrthoDB" id="430476at2759"/>
<reference evidence="1 2" key="1">
    <citation type="journal article" date="2013" name="Genome Biol.">
        <title>Genome of Acanthamoeba castellanii highlights extensive lateral gene transfer and early evolution of tyrosine kinase signaling.</title>
        <authorList>
            <person name="Clarke M."/>
            <person name="Lohan A.J."/>
            <person name="Liu B."/>
            <person name="Lagkouvardos I."/>
            <person name="Roy S."/>
            <person name="Zafar N."/>
            <person name="Bertelli C."/>
            <person name="Schilde C."/>
            <person name="Kianianmomeni A."/>
            <person name="Burglin T.R."/>
            <person name="Frech C."/>
            <person name="Turcotte B."/>
            <person name="Kopec K.O."/>
            <person name="Synnott J.M."/>
            <person name="Choo C."/>
            <person name="Paponov I."/>
            <person name="Finkler A."/>
            <person name="Soon Heng Tan C."/>
            <person name="Hutchins A.P."/>
            <person name="Weinmeier T."/>
            <person name="Rattei T."/>
            <person name="Chu J.S."/>
            <person name="Gimenez G."/>
            <person name="Irimia M."/>
            <person name="Rigden D.J."/>
            <person name="Fitzpatrick D.A."/>
            <person name="Lorenzo-Morales J."/>
            <person name="Bateman A."/>
            <person name="Chiu C.H."/>
            <person name="Tang P."/>
            <person name="Hegemann P."/>
            <person name="Fromm H."/>
            <person name="Raoult D."/>
            <person name="Greub G."/>
            <person name="Miranda-Saavedra D."/>
            <person name="Chen N."/>
            <person name="Nash P."/>
            <person name="Ginger M.L."/>
            <person name="Horn M."/>
            <person name="Schaap P."/>
            <person name="Caler L."/>
            <person name="Loftus B."/>
        </authorList>
    </citation>
    <scope>NUCLEOTIDE SEQUENCE [LARGE SCALE GENOMIC DNA]</scope>
    <source>
        <strain evidence="1 2">Neff</strain>
    </source>
</reference>